<feature type="region of interest" description="Disordered" evidence="9">
    <location>
        <begin position="1340"/>
        <end position="1381"/>
    </location>
</feature>
<evidence type="ECO:0000256" key="5">
    <source>
        <dbReference type="ARBA" id="ARBA00022771"/>
    </source>
</evidence>
<dbReference type="GO" id="GO:0005783">
    <property type="term" value="C:endoplasmic reticulum"/>
    <property type="evidence" value="ECO:0007669"/>
    <property type="project" value="TreeGrafter"/>
</dbReference>
<dbReference type="SUPFAM" id="SSF82199">
    <property type="entry name" value="SET domain"/>
    <property type="match status" value="1"/>
</dbReference>
<dbReference type="CDD" id="cd17639">
    <property type="entry name" value="LC_FACS_euk1"/>
    <property type="match status" value="1"/>
</dbReference>
<feature type="compositionally biased region" description="Polar residues" evidence="9">
    <location>
        <begin position="756"/>
        <end position="775"/>
    </location>
</feature>
<dbReference type="PROSITE" id="PS00455">
    <property type="entry name" value="AMP_BINDING"/>
    <property type="match status" value="1"/>
</dbReference>
<feature type="compositionally biased region" description="Polar residues" evidence="9">
    <location>
        <begin position="1340"/>
        <end position="1365"/>
    </location>
</feature>
<dbReference type="GO" id="GO:0005886">
    <property type="term" value="C:plasma membrane"/>
    <property type="evidence" value="ECO:0007669"/>
    <property type="project" value="TreeGrafter"/>
</dbReference>
<feature type="domain" description="SET" evidence="10">
    <location>
        <begin position="878"/>
        <end position="1006"/>
    </location>
</feature>
<feature type="compositionally biased region" description="Basic residues" evidence="9">
    <location>
        <begin position="1197"/>
        <end position="1224"/>
    </location>
</feature>
<dbReference type="Proteomes" id="UP000615446">
    <property type="component" value="Unassembled WGS sequence"/>
</dbReference>
<evidence type="ECO:0000256" key="3">
    <source>
        <dbReference type="ARBA" id="ARBA00022723"/>
    </source>
</evidence>
<feature type="compositionally biased region" description="Basic and acidic residues" evidence="9">
    <location>
        <begin position="1976"/>
        <end position="1985"/>
    </location>
</feature>
<dbReference type="Pfam" id="PF00856">
    <property type="entry name" value="SET"/>
    <property type="match status" value="1"/>
</dbReference>
<comment type="catalytic activity">
    <reaction evidence="8">
        <text>a long-chain fatty acid + ATP + CoA = a long-chain fatty acyl-CoA + AMP + diphosphate</text>
        <dbReference type="Rhea" id="RHEA:15421"/>
        <dbReference type="ChEBI" id="CHEBI:30616"/>
        <dbReference type="ChEBI" id="CHEBI:33019"/>
        <dbReference type="ChEBI" id="CHEBI:57287"/>
        <dbReference type="ChEBI" id="CHEBI:57560"/>
        <dbReference type="ChEBI" id="CHEBI:83139"/>
        <dbReference type="ChEBI" id="CHEBI:456215"/>
        <dbReference type="EC" id="6.2.1.3"/>
    </reaction>
</comment>
<dbReference type="SUPFAM" id="SSF57903">
    <property type="entry name" value="FYVE/PHD zinc finger"/>
    <property type="match status" value="1"/>
</dbReference>
<gene>
    <name evidence="11" type="ORF">RCL2_001443600</name>
</gene>
<dbReference type="PROSITE" id="PS01359">
    <property type="entry name" value="ZF_PHD_1"/>
    <property type="match status" value="1"/>
</dbReference>
<dbReference type="GO" id="GO:0005524">
    <property type="term" value="F:ATP binding"/>
    <property type="evidence" value="ECO:0007669"/>
    <property type="project" value="UniProtKB-KW"/>
</dbReference>
<feature type="region of interest" description="Disordered" evidence="9">
    <location>
        <begin position="1433"/>
        <end position="1475"/>
    </location>
</feature>
<evidence type="ECO:0000256" key="7">
    <source>
        <dbReference type="ARBA" id="ARBA00022840"/>
    </source>
</evidence>
<dbReference type="OrthoDB" id="1700726at2759"/>
<feature type="compositionally biased region" description="Low complexity" evidence="9">
    <location>
        <begin position="1957"/>
        <end position="1972"/>
    </location>
</feature>
<feature type="compositionally biased region" description="Basic and acidic residues" evidence="9">
    <location>
        <begin position="787"/>
        <end position="800"/>
    </location>
</feature>
<dbReference type="PANTHER" id="PTHR43272">
    <property type="entry name" value="LONG-CHAIN-FATTY-ACID--COA LIGASE"/>
    <property type="match status" value="1"/>
</dbReference>
<dbReference type="InterPro" id="IPR001214">
    <property type="entry name" value="SET_dom"/>
</dbReference>
<keyword evidence="2" id="KW-0436">Ligase</keyword>
<evidence type="ECO:0000256" key="4">
    <source>
        <dbReference type="ARBA" id="ARBA00022741"/>
    </source>
</evidence>
<feature type="region of interest" description="Disordered" evidence="9">
    <location>
        <begin position="742"/>
        <end position="800"/>
    </location>
</feature>
<comment type="similarity">
    <text evidence="1">Belongs to the ATP-dependent AMP-binding enzyme family.</text>
</comment>
<dbReference type="Pfam" id="PF00501">
    <property type="entry name" value="AMP-binding"/>
    <property type="match status" value="1"/>
</dbReference>
<dbReference type="PANTHER" id="PTHR43272:SF83">
    <property type="entry name" value="ACYL-COA SYNTHETASE LONG-CHAIN, ISOFORM J"/>
    <property type="match status" value="1"/>
</dbReference>
<dbReference type="InterPro" id="IPR013083">
    <property type="entry name" value="Znf_RING/FYVE/PHD"/>
</dbReference>
<comment type="caution">
    <text evidence="11">The sequence shown here is derived from an EMBL/GenBank/DDBJ whole genome shotgun (WGS) entry which is preliminary data.</text>
</comment>
<evidence type="ECO:0000256" key="8">
    <source>
        <dbReference type="ARBA" id="ARBA00036813"/>
    </source>
</evidence>
<dbReference type="InterPro" id="IPR046341">
    <property type="entry name" value="SET_dom_sf"/>
</dbReference>
<dbReference type="Gene3D" id="3.30.40.10">
    <property type="entry name" value="Zinc/RING finger domain, C3HC4 (zinc finger)"/>
    <property type="match status" value="1"/>
</dbReference>
<feature type="compositionally biased region" description="Basic and acidic residues" evidence="9">
    <location>
        <begin position="1181"/>
        <end position="1193"/>
    </location>
</feature>
<feature type="region of interest" description="Disordered" evidence="9">
    <location>
        <begin position="1692"/>
        <end position="1850"/>
    </location>
</feature>
<dbReference type="SUPFAM" id="SSF56801">
    <property type="entry name" value="Acetyl-CoA synthetase-like"/>
    <property type="match status" value="1"/>
</dbReference>
<dbReference type="InterPro" id="IPR042099">
    <property type="entry name" value="ANL_N_sf"/>
</dbReference>
<protein>
    <submittedName>
        <fullName evidence="11">Acetyl-CoA synthetase-like protein</fullName>
    </submittedName>
</protein>
<feature type="compositionally biased region" description="Acidic residues" evidence="9">
    <location>
        <begin position="1102"/>
        <end position="1111"/>
    </location>
</feature>
<keyword evidence="7" id="KW-0067">ATP-binding</keyword>
<accession>A0A8H3LI28</accession>
<evidence type="ECO:0000259" key="10">
    <source>
        <dbReference type="PROSITE" id="PS50280"/>
    </source>
</evidence>
<name>A0A8H3LI28_9GLOM</name>
<dbReference type="InterPro" id="IPR019786">
    <property type="entry name" value="Zinc_finger_PHD-type_CS"/>
</dbReference>
<feature type="compositionally biased region" description="Polar residues" evidence="9">
    <location>
        <begin position="1133"/>
        <end position="1144"/>
    </location>
</feature>
<dbReference type="InterPro" id="IPR011011">
    <property type="entry name" value="Znf_FYVE_PHD"/>
</dbReference>
<keyword evidence="4" id="KW-0547">Nucleotide-binding</keyword>
<evidence type="ECO:0000256" key="1">
    <source>
        <dbReference type="ARBA" id="ARBA00006432"/>
    </source>
</evidence>
<evidence type="ECO:0000313" key="11">
    <source>
        <dbReference type="EMBL" id="GES87444.1"/>
    </source>
</evidence>
<dbReference type="GO" id="GO:0035336">
    <property type="term" value="P:long-chain fatty-acyl-CoA metabolic process"/>
    <property type="evidence" value="ECO:0007669"/>
    <property type="project" value="TreeGrafter"/>
</dbReference>
<dbReference type="EMBL" id="BLAL01000167">
    <property type="protein sequence ID" value="GES87444.1"/>
    <property type="molecule type" value="Genomic_DNA"/>
</dbReference>
<evidence type="ECO:0000256" key="9">
    <source>
        <dbReference type="SAM" id="MobiDB-lite"/>
    </source>
</evidence>
<dbReference type="InterPro" id="IPR000873">
    <property type="entry name" value="AMP-dep_synth/lig_dom"/>
</dbReference>
<feature type="compositionally biased region" description="Low complexity" evidence="9">
    <location>
        <begin position="1839"/>
        <end position="1850"/>
    </location>
</feature>
<feature type="compositionally biased region" description="Basic and acidic residues" evidence="9">
    <location>
        <begin position="838"/>
        <end position="847"/>
    </location>
</feature>
<proteinExistence type="inferred from homology"/>
<evidence type="ECO:0000256" key="2">
    <source>
        <dbReference type="ARBA" id="ARBA00022598"/>
    </source>
</evidence>
<organism evidence="11 12">
    <name type="scientific">Rhizophagus clarus</name>
    <dbReference type="NCBI Taxonomy" id="94130"/>
    <lineage>
        <taxon>Eukaryota</taxon>
        <taxon>Fungi</taxon>
        <taxon>Fungi incertae sedis</taxon>
        <taxon>Mucoromycota</taxon>
        <taxon>Glomeromycotina</taxon>
        <taxon>Glomeromycetes</taxon>
        <taxon>Glomerales</taxon>
        <taxon>Glomeraceae</taxon>
        <taxon>Rhizophagus</taxon>
    </lineage>
</organism>
<feature type="compositionally biased region" description="Basic and acidic residues" evidence="9">
    <location>
        <begin position="1434"/>
        <end position="1445"/>
    </location>
</feature>
<dbReference type="GO" id="GO:0004467">
    <property type="term" value="F:long-chain fatty acid-CoA ligase activity"/>
    <property type="evidence" value="ECO:0007669"/>
    <property type="project" value="UniProtKB-EC"/>
</dbReference>
<feature type="region of interest" description="Disordered" evidence="9">
    <location>
        <begin position="1090"/>
        <end position="1267"/>
    </location>
</feature>
<dbReference type="SMART" id="SM00317">
    <property type="entry name" value="SET"/>
    <property type="match status" value="1"/>
</dbReference>
<feature type="compositionally biased region" description="Low complexity" evidence="9">
    <location>
        <begin position="1806"/>
        <end position="1815"/>
    </location>
</feature>
<feature type="region of interest" description="Disordered" evidence="9">
    <location>
        <begin position="1922"/>
        <end position="1985"/>
    </location>
</feature>
<keyword evidence="5" id="KW-0863">Zinc-finger</keyword>
<dbReference type="GO" id="GO:0005811">
    <property type="term" value="C:lipid droplet"/>
    <property type="evidence" value="ECO:0007669"/>
    <property type="project" value="TreeGrafter"/>
</dbReference>
<feature type="compositionally biased region" description="Gly residues" evidence="9">
    <location>
        <begin position="1755"/>
        <end position="1770"/>
    </location>
</feature>
<keyword evidence="6" id="KW-0862">Zinc</keyword>
<evidence type="ECO:0000256" key="6">
    <source>
        <dbReference type="ARBA" id="ARBA00022833"/>
    </source>
</evidence>
<dbReference type="InterPro" id="IPR020845">
    <property type="entry name" value="AMP-binding_CS"/>
</dbReference>
<feature type="compositionally biased region" description="Low complexity" evidence="9">
    <location>
        <begin position="1235"/>
        <end position="1245"/>
    </location>
</feature>
<reference evidence="11" key="1">
    <citation type="submission" date="2019-10" db="EMBL/GenBank/DDBJ databases">
        <title>Conservation and host-specific expression of non-tandemly repeated heterogenous ribosome RNA gene in arbuscular mycorrhizal fungi.</title>
        <authorList>
            <person name="Maeda T."/>
            <person name="Kobayashi Y."/>
            <person name="Nakagawa T."/>
            <person name="Ezawa T."/>
            <person name="Yamaguchi K."/>
            <person name="Bino T."/>
            <person name="Nishimoto Y."/>
            <person name="Shigenobu S."/>
            <person name="Kawaguchi M."/>
        </authorList>
    </citation>
    <scope>NUCLEOTIDE SEQUENCE</scope>
    <source>
        <strain evidence="11">HR1</strain>
    </source>
</reference>
<dbReference type="PROSITE" id="PS50280">
    <property type="entry name" value="SET"/>
    <property type="match status" value="1"/>
</dbReference>
<evidence type="ECO:0000313" key="12">
    <source>
        <dbReference type="Proteomes" id="UP000615446"/>
    </source>
</evidence>
<keyword evidence="3" id="KW-0479">Metal-binding</keyword>
<dbReference type="Gene3D" id="3.40.50.12780">
    <property type="entry name" value="N-terminal domain of ligase-like"/>
    <property type="match status" value="1"/>
</dbReference>
<dbReference type="Gene3D" id="2.170.270.10">
    <property type="entry name" value="SET domain"/>
    <property type="match status" value="1"/>
</dbReference>
<dbReference type="InterPro" id="IPR001965">
    <property type="entry name" value="Znf_PHD"/>
</dbReference>
<dbReference type="SMART" id="SM00249">
    <property type="entry name" value="PHD"/>
    <property type="match status" value="1"/>
</dbReference>
<feature type="compositionally biased region" description="Low complexity" evidence="9">
    <location>
        <begin position="1716"/>
        <end position="1730"/>
    </location>
</feature>
<dbReference type="GO" id="GO:0008270">
    <property type="term" value="F:zinc ion binding"/>
    <property type="evidence" value="ECO:0007669"/>
    <property type="project" value="UniProtKB-KW"/>
</dbReference>
<sequence>MEKQYSVEVGPEGEGIRRSILSPNELLGTPADKVNTLYDVLQYSVKTYGKKNAFGTRKIEKIVEEEKEIIKVVNGEETKEKKTWKYFQLSGFSWLNYEEVAKEAGKIGSGLVKLGLQKDAKVTIFASTSANWMLVTQGCFAQGMTIVTAYDTLGEEGLLHSMNETEVPAMYTNADLLSMVKKIAGKCPTLEHVIYDGEAKGNILDELKAEYPNIKFCALDELKQLGEDNPVDPNPPSSDDLCCIMYTSGSTGNPKGVLLTHSNLVAAISGINAMLQPIIRPDDVLLAYLPLAHVLEFTVENVCIFWGIPMGYGTPRTLTDSSVRNCFGDIRELKPSVMTGVPAVWESIRKGVLAKVHSGSPAAQKVFNAAFKAKGWLMDKGLPTKFLDAAVFNKIKQQTGGRLRYALSGGAPISKETQEFLSIALCPILQGYGMTETCGMCAVMPPEQFAYGSVGSPVPCLEIKLVDVPEAGYTSKNTPNPQGEIWIRGPVITKGYYKNEKVTKETLTDDGWLQTGDIGEWLQNGTLAIIDRKKNLVKLSNGEYIALEKLESVYKSTLYVSNICVYGDSYQSRPVALIFPAEPRLQELAKEKNLENLDFEQLCSNKEIKSAVLQACIAQAKKADLKPAEILTDIALVPDEWTAQNGLLTAAQKIKRKDIQQKYQKEIDRIKISYYLPTTFNLKRDDECICGDSDDDGYTIQCDNCYTWQHIKCMKVDPSVKEYKCHNCSDIKIEKSLKDGKKSKKYQKIRRETESGVYSSVPQMSESSITGTSNKSRNRSSDLSFVMKERQSSSHSKEYEPIEKNIITSKAVEELFPKIYSQYQHRKRSMSLSSTSKTDNEHNRDDNQETLSIRSTSPSLEIGNPFNMEKESLARPFMKTIVKQVRPKVLKKNSNCYGLFAETNISPGLFIVEFKGEVCLKSDYKANESNQYSLLGVTQPFVLFYPVLNLCVDARRVGTEARFIRRSCHPNAETRTIVVPGGDEVHLGIFSKFEILKGREITIGWDWESNHIANSIAQMQDSNFENDDDENTLVKKRDEIGKITAAILRLTECACENKDDCVIFKMQNEGKILSKTRKNKKLVMDVEETLIEEEKETSPGVNDEDYDDDMDSSQKKRDNTSLTRKINRKGKQNTEFSLNGNNRNFLEENEVSNQIGRKDKKKVKELDAKSDNIAPYSQKNKGKESANRVREEISGNIKRKSLGSRKSTGNRHRSSLLSSSKRRQQHEDEEEQHSDSSLSSVNSEMSVDDDTSIIEVSPPNADKNNLNEYINKENNEDQLSALYDPSNKIDHSIETGVNDILTQSSTNPPRPLPPAISQIPFKDYLIQMHEWKKAIEAMSHSASTENDRPSSSILHESNVETTSENVEPETIEKSKGLKSNPNEDLIMEKDEEIGHDERLVPLPTSIIPAKRVASSPGPTLNNQNGKYLYNENGSDVKGKRQKTEELQNFSKGKGKETEIEKEGVQSLTPDNRDNVENTSLMKASGDLKKQVTDSLTTYNSANETSKTITPKPRKLSLNEYRSQLAITALNKETLEKRSTAEDSKSPISFVTEIDKKENKTIDNNDTASSSPVNASIKTKLSLKEYQDKRLAESSNNSSVDVIKKTIDLVSTTTEEFKQKSDVIENKQINEQAKSEEVVDLTVISTSPKSPKLPKTEDNKSSLINDGYFPDVDFRFDFTSKDINAFATSEFGRHANSSHSDGSYEETRGRHSPYKDYSSMKSSGNYNSSYNIPLGDTSMQTSPRPEHTSPPRGPRYYGGGHFRGNRMGGSYRGMSMSPGDRGRYHSGSGYFNSAGSLPATPRQGAQSSMMTSSASSPYDPANPDGQSANTSNERDPILDNSNIVGNNSGSGIAMETKARDYARSGGDRSDLRDRWSYNNYANMDRSREREWRERERDDSRKEWNNKRLDHYREREYTGTSELPRYPMMVTRRPSNQDRYTMIGGLPTGPAAGINPSPSGISKNSEQSSSNNPSQRFGIDDHRRNRR</sequence>
<feature type="compositionally biased region" description="Basic and acidic residues" evidence="9">
    <location>
        <begin position="1453"/>
        <end position="1463"/>
    </location>
</feature>
<feature type="region of interest" description="Disordered" evidence="9">
    <location>
        <begin position="827"/>
        <end position="857"/>
    </location>
</feature>